<dbReference type="AlphaFoldDB" id="A0A9N7PJZ9"/>
<protein>
    <submittedName>
        <fullName evidence="1">DUF4355 domain-containing protein</fullName>
    </submittedName>
</protein>
<evidence type="ECO:0000313" key="3">
    <source>
        <dbReference type="Proteomes" id="UP000280586"/>
    </source>
</evidence>
<reference evidence="2" key="2">
    <citation type="submission" date="2022-06" db="EMBL/GenBank/DDBJ databases">
        <authorList>
            <person name="Holder M.E."/>
            <person name="Ajami N.J."/>
            <person name="Petrosino J.F."/>
        </authorList>
    </citation>
    <scope>NUCLEOTIDE SEQUENCE</scope>
    <source>
        <strain evidence="2">RMA 8861</strain>
    </source>
</reference>
<name>A0A9N7PJZ9_CLOSE</name>
<dbReference type="Proteomes" id="UP001055437">
    <property type="component" value="Chromosome"/>
</dbReference>
<dbReference type="Pfam" id="PF14265">
    <property type="entry name" value="DUF4355"/>
    <property type="match status" value="1"/>
</dbReference>
<dbReference type="EMBL" id="CP099799">
    <property type="protein sequence ID" value="USS01906.1"/>
    <property type="molecule type" value="Genomic_DNA"/>
</dbReference>
<dbReference type="KEGG" id="csep:CP523_13210"/>
<organism evidence="1 3">
    <name type="scientific">Clostridium septicum</name>
    <dbReference type="NCBI Taxonomy" id="1504"/>
    <lineage>
        <taxon>Bacteria</taxon>
        <taxon>Bacillati</taxon>
        <taxon>Bacillota</taxon>
        <taxon>Clostridia</taxon>
        <taxon>Eubacteriales</taxon>
        <taxon>Clostridiaceae</taxon>
        <taxon>Clostridium</taxon>
    </lineage>
</organism>
<dbReference type="OrthoDB" id="1901795at2"/>
<dbReference type="GeneID" id="303561644"/>
<keyword evidence="4" id="KW-1185">Reference proteome</keyword>
<evidence type="ECO:0000313" key="1">
    <source>
        <dbReference type="EMBL" id="AYE35306.1"/>
    </source>
</evidence>
<gene>
    <name evidence="1" type="ORF">CP523_13210</name>
    <name evidence="2" type="ORF">NH397_05605</name>
</gene>
<dbReference type="Proteomes" id="UP000280586">
    <property type="component" value="Chromosome"/>
</dbReference>
<proteinExistence type="predicted"/>
<dbReference type="EMBL" id="CP023671">
    <property type="protein sequence ID" value="AYE35306.1"/>
    <property type="molecule type" value="Genomic_DNA"/>
</dbReference>
<evidence type="ECO:0000313" key="2">
    <source>
        <dbReference type="EMBL" id="USS01906.1"/>
    </source>
</evidence>
<dbReference type="RefSeq" id="WP_066679063.1">
    <property type="nucleotide sequence ID" value="NZ_CABMIZ010000062.1"/>
</dbReference>
<accession>A0A9N7PJZ9</accession>
<evidence type="ECO:0000313" key="4">
    <source>
        <dbReference type="Proteomes" id="UP001055437"/>
    </source>
</evidence>
<reference evidence="1 3" key="1">
    <citation type="submission" date="2017-09" db="EMBL/GenBank/DDBJ databases">
        <authorList>
            <person name="Thomas P."/>
            <person name="Seyboldt C."/>
        </authorList>
    </citation>
    <scope>NUCLEOTIDE SEQUENCE [LARGE SCALE GENOMIC DNA]</scope>
    <source>
        <strain evidence="1 3">DSM 7534</strain>
    </source>
</reference>
<dbReference type="InterPro" id="IPR025580">
    <property type="entry name" value="Gp46"/>
</dbReference>
<sequence length="211" mass="23768">MLKKELLKLIEKAGDDENIDSLLENSNLAKSLQISGLTLEAFKEKIKSDKDFKAFLDSENDKYHSKALKTWRENNLEKELEPFIKEKYPDLITDPTQKKILELEKKLADEQKANARKDLLNEAMKYAKDKKLPASIIEKCLGDDFDKTKEVLDSIAEDWSKSLEAIATEKMKQSSYIPGNNSDGKPMSIGAAIAAQINNTSSAPSDPWTTK</sequence>